<dbReference type="PROSITE" id="PS51462">
    <property type="entry name" value="NUDIX"/>
    <property type="match status" value="1"/>
</dbReference>
<evidence type="ECO:0000256" key="14">
    <source>
        <dbReference type="ARBA" id="ARBA00041592"/>
    </source>
</evidence>
<dbReference type="RefSeq" id="WP_110018619.1">
    <property type="nucleotide sequence ID" value="NZ_QGTJ01000005.1"/>
</dbReference>
<evidence type="ECO:0000256" key="7">
    <source>
        <dbReference type="ARBA" id="ARBA00022801"/>
    </source>
</evidence>
<dbReference type="GO" id="GO:0044716">
    <property type="term" value="F:8-oxo-GDP phosphatase activity"/>
    <property type="evidence" value="ECO:0007669"/>
    <property type="project" value="TreeGrafter"/>
</dbReference>
<dbReference type="InterPro" id="IPR047127">
    <property type="entry name" value="MutT-like"/>
</dbReference>
<evidence type="ECO:0000256" key="8">
    <source>
        <dbReference type="ARBA" id="ARBA00022842"/>
    </source>
</evidence>
<comment type="catalytic activity">
    <reaction evidence="10">
        <text>8-oxo-dGTP + H2O = 8-oxo-dGMP + diphosphate + H(+)</text>
        <dbReference type="Rhea" id="RHEA:31575"/>
        <dbReference type="ChEBI" id="CHEBI:15377"/>
        <dbReference type="ChEBI" id="CHEBI:15378"/>
        <dbReference type="ChEBI" id="CHEBI:33019"/>
        <dbReference type="ChEBI" id="CHEBI:63224"/>
        <dbReference type="ChEBI" id="CHEBI:77896"/>
        <dbReference type="EC" id="3.6.1.55"/>
    </reaction>
</comment>
<name>A0A317MV92_9GAMM</name>
<comment type="cofactor">
    <cofactor evidence="1">
        <name>Mg(2+)</name>
        <dbReference type="ChEBI" id="CHEBI:18420"/>
    </cofactor>
</comment>
<dbReference type="OrthoDB" id="9810648at2"/>
<dbReference type="Gene3D" id="3.90.79.10">
    <property type="entry name" value="Nucleoside Triphosphate Pyrophosphohydrolase"/>
    <property type="match status" value="1"/>
</dbReference>
<dbReference type="SUPFAM" id="SSF55811">
    <property type="entry name" value="Nudix"/>
    <property type="match status" value="1"/>
</dbReference>
<keyword evidence="19" id="KW-1185">Reference proteome</keyword>
<dbReference type="Pfam" id="PF02581">
    <property type="entry name" value="TMP-TENI"/>
    <property type="match status" value="1"/>
</dbReference>
<dbReference type="GO" id="GO:0035539">
    <property type="term" value="F:8-oxo-7,8-dihydrodeoxyguanosine triphosphate pyrophosphatase activity"/>
    <property type="evidence" value="ECO:0007669"/>
    <property type="project" value="UniProtKB-EC"/>
</dbReference>
<sequence>MPAAAVRPLVHVAAGALVADDGRVLVARRAAKAHQGGLWEFPGGKLEAGEAVIDALARELNEELGVDLERARPLLKVRHDYADKSVLLDVWRVDRWRGEPHGREGQPVAWRFPDQLNQADFPAADVPILTALRLPECYLVTDEPSDGFTAFLDRLQAALARGVRLVQLRAHSLDETALAALYRQAHTLTAAAGVPLLLNSSPELAQKLGADGVHLSGAQLRRCQQRPLPGGCWVAASCHDADELALARRLGVDFAVLGPVAATMSHPGQAGIGWSEFASRCAATSLPIYALGGVGPGDLETAWAHGAIGIAAIRALW</sequence>
<dbReference type="InterPro" id="IPR022998">
    <property type="entry name" value="ThiamineP_synth_TenI"/>
</dbReference>
<keyword evidence="9" id="KW-0234">DNA repair</keyword>
<dbReference type="Proteomes" id="UP000246569">
    <property type="component" value="Unassembled WGS sequence"/>
</dbReference>
<evidence type="ECO:0000256" key="12">
    <source>
        <dbReference type="ARBA" id="ARBA00038905"/>
    </source>
</evidence>
<dbReference type="AlphaFoldDB" id="A0A317MV92"/>
<comment type="catalytic activity">
    <reaction evidence="11">
        <text>8-oxo-GTP + H2O = 8-oxo-GMP + diphosphate + H(+)</text>
        <dbReference type="Rhea" id="RHEA:67616"/>
        <dbReference type="ChEBI" id="CHEBI:15377"/>
        <dbReference type="ChEBI" id="CHEBI:15378"/>
        <dbReference type="ChEBI" id="CHEBI:33019"/>
        <dbReference type="ChEBI" id="CHEBI:143553"/>
        <dbReference type="ChEBI" id="CHEBI:145694"/>
    </reaction>
</comment>
<gene>
    <name evidence="18" type="ORF">C7443_105272</name>
</gene>
<proteinExistence type="inferred from homology"/>
<dbReference type="PROSITE" id="PS00893">
    <property type="entry name" value="NUDIX_BOX"/>
    <property type="match status" value="1"/>
</dbReference>
<comment type="caution">
    <text evidence="18">The sequence shown here is derived from an EMBL/GenBank/DDBJ whole genome shotgun (WGS) entry which is preliminary data.</text>
</comment>
<evidence type="ECO:0000256" key="15">
    <source>
        <dbReference type="ARBA" id="ARBA00041979"/>
    </source>
</evidence>
<evidence type="ECO:0000256" key="11">
    <source>
        <dbReference type="ARBA" id="ARBA00036904"/>
    </source>
</evidence>
<evidence type="ECO:0000256" key="3">
    <source>
        <dbReference type="ARBA" id="ARBA00022457"/>
    </source>
</evidence>
<evidence type="ECO:0000256" key="16">
    <source>
        <dbReference type="ARBA" id="ARBA00042798"/>
    </source>
</evidence>
<accession>A0A317MV92</accession>
<dbReference type="NCBIfam" id="NF006530">
    <property type="entry name" value="PRK08999.1"/>
    <property type="match status" value="1"/>
</dbReference>
<keyword evidence="8" id="KW-0460">Magnesium</keyword>
<dbReference type="Pfam" id="PF14815">
    <property type="entry name" value="NUDIX_4"/>
    <property type="match status" value="1"/>
</dbReference>
<keyword evidence="7" id="KW-0378">Hydrolase</keyword>
<organism evidence="18 19">
    <name type="scientific">Plasticicumulans acidivorans</name>
    <dbReference type="NCBI Taxonomy" id="886464"/>
    <lineage>
        <taxon>Bacteria</taxon>
        <taxon>Pseudomonadati</taxon>
        <taxon>Pseudomonadota</taxon>
        <taxon>Gammaproteobacteria</taxon>
        <taxon>Candidatus Competibacteraceae</taxon>
        <taxon>Plasticicumulans</taxon>
    </lineage>
</organism>
<dbReference type="CDD" id="cd03425">
    <property type="entry name" value="NUDIX_MutT_NudA_like"/>
    <property type="match status" value="1"/>
</dbReference>
<evidence type="ECO:0000256" key="1">
    <source>
        <dbReference type="ARBA" id="ARBA00001946"/>
    </source>
</evidence>
<dbReference type="PRINTS" id="PR00502">
    <property type="entry name" value="NUDIXFAMILY"/>
</dbReference>
<evidence type="ECO:0000256" key="2">
    <source>
        <dbReference type="ARBA" id="ARBA00005582"/>
    </source>
</evidence>
<dbReference type="InterPro" id="IPR020084">
    <property type="entry name" value="NUDIX_hydrolase_CS"/>
</dbReference>
<keyword evidence="5" id="KW-0479">Metal-binding</keyword>
<dbReference type="InterPro" id="IPR029119">
    <property type="entry name" value="MutY_C"/>
</dbReference>
<dbReference type="InterPro" id="IPR036206">
    <property type="entry name" value="ThiamineP_synth_sf"/>
</dbReference>
<dbReference type="PANTHER" id="PTHR47707">
    <property type="entry name" value="8-OXO-DGTP DIPHOSPHATASE"/>
    <property type="match status" value="1"/>
</dbReference>
<dbReference type="GO" id="GO:0046872">
    <property type="term" value="F:metal ion binding"/>
    <property type="evidence" value="ECO:0007669"/>
    <property type="project" value="UniProtKB-KW"/>
</dbReference>
<dbReference type="PANTHER" id="PTHR47707:SF1">
    <property type="entry name" value="NUDIX HYDROLASE FAMILY PROTEIN"/>
    <property type="match status" value="1"/>
</dbReference>
<dbReference type="SUPFAM" id="SSF51391">
    <property type="entry name" value="Thiamin phosphate synthase"/>
    <property type="match status" value="1"/>
</dbReference>
<dbReference type="InterPro" id="IPR000086">
    <property type="entry name" value="NUDIX_hydrolase_dom"/>
</dbReference>
<dbReference type="EC" id="3.6.1.55" evidence="12"/>
<comment type="similarity">
    <text evidence="2">Belongs to the Nudix hydrolase family.</text>
</comment>
<dbReference type="GO" id="GO:0006281">
    <property type="term" value="P:DNA repair"/>
    <property type="evidence" value="ECO:0007669"/>
    <property type="project" value="UniProtKB-KW"/>
</dbReference>
<dbReference type="InterPro" id="IPR013785">
    <property type="entry name" value="Aldolase_TIM"/>
</dbReference>
<dbReference type="InterPro" id="IPR020476">
    <property type="entry name" value="Nudix_hydrolase"/>
</dbReference>
<evidence type="ECO:0000259" key="17">
    <source>
        <dbReference type="PROSITE" id="PS51462"/>
    </source>
</evidence>
<evidence type="ECO:0000313" key="19">
    <source>
        <dbReference type="Proteomes" id="UP000246569"/>
    </source>
</evidence>
<evidence type="ECO:0000256" key="5">
    <source>
        <dbReference type="ARBA" id="ARBA00022723"/>
    </source>
</evidence>
<dbReference type="GO" id="GO:0044715">
    <property type="term" value="F:8-oxo-dGDP phosphatase activity"/>
    <property type="evidence" value="ECO:0007669"/>
    <property type="project" value="TreeGrafter"/>
</dbReference>
<keyword evidence="6" id="KW-0227">DNA damage</keyword>
<dbReference type="CDD" id="cd00564">
    <property type="entry name" value="TMP_TenI"/>
    <property type="match status" value="1"/>
</dbReference>
<evidence type="ECO:0000256" key="9">
    <source>
        <dbReference type="ARBA" id="ARBA00023204"/>
    </source>
</evidence>
<evidence type="ECO:0000313" key="18">
    <source>
        <dbReference type="EMBL" id="PWV61838.1"/>
    </source>
</evidence>
<keyword evidence="3" id="KW-0515">Mutator protein</keyword>
<dbReference type="GO" id="GO:0008413">
    <property type="term" value="F:8-oxo-7,8-dihydroguanosine triphosphate pyrophosphatase activity"/>
    <property type="evidence" value="ECO:0007669"/>
    <property type="project" value="TreeGrafter"/>
</dbReference>
<reference evidence="18 19" key="1">
    <citation type="submission" date="2018-05" db="EMBL/GenBank/DDBJ databases">
        <title>Genomic Encyclopedia of Type Strains, Phase IV (KMG-IV): sequencing the most valuable type-strain genomes for metagenomic binning, comparative biology and taxonomic classification.</title>
        <authorList>
            <person name="Goeker M."/>
        </authorList>
    </citation>
    <scope>NUCLEOTIDE SEQUENCE [LARGE SCALE GENOMIC DNA]</scope>
    <source>
        <strain evidence="18 19">DSM 23606</strain>
    </source>
</reference>
<keyword evidence="4" id="KW-0235">DNA replication</keyword>
<dbReference type="GO" id="GO:0009228">
    <property type="term" value="P:thiamine biosynthetic process"/>
    <property type="evidence" value="ECO:0007669"/>
    <property type="project" value="UniProtKB-KW"/>
</dbReference>
<evidence type="ECO:0000256" key="10">
    <source>
        <dbReference type="ARBA" id="ARBA00035861"/>
    </source>
</evidence>
<feature type="domain" description="Nudix hydrolase" evidence="17">
    <location>
        <begin position="9"/>
        <end position="134"/>
    </location>
</feature>
<dbReference type="Gene3D" id="3.20.20.70">
    <property type="entry name" value="Aldolase class I"/>
    <property type="match status" value="1"/>
</dbReference>
<evidence type="ECO:0000256" key="4">
    <source>
        <dbReference type="ARBA" id="ARBA00022705"/>
    </source>
</evidence>
<dbReference type="GO" id="GO:0006260">
    <property type="term" value="P:DNA replication"/>
    <property type="evidence" value="ECO:0007669"/>
    <property type="project" value="UniProtKB-KW"/>
</dbReference>
<evidence type="ECO:0000256" key="13">
    <source>
        <dbReference type="ARBA" id="ARBA00040794"/>
    </source>
</evidence>
<dbReference type="InterPro" id="IPR015797">
    <property type="entry name" value="NUDIX_hydrolase-like_dom_sf"/>
</dbReference>
<evidence type="ECO:0000256" key="6">
    <source>
        <dbReference type="ARBA" id="ARBA00022763"/>
    </source>
</evidence>
<dbReference type="EMBL" id="QGTJ01000005">
    <property type="protein sequence ID" value="PWV61838.1"/>
    <property type="molecule type" value="Genomic_DNA"/>
</dbReference>
<dbReference type="FunFam" id="3.90.79.10:FF:000014">
    <property type="entry name" value="8-oxo-dGTP diphosphatase MutT"/>
    <property type="match status" value="1"/>
</dbReference>
<protein>
    <recommendedName>
        <fullName evidence="13">8-oxo-dGTP diphosphatase</fullName>
        <ecNumber evidence="12">3.6.1.55</ecNumber>
    </recommendedName>
    <alternativeName>
        <fullName evidence="16">7,8-dihydro-8-oxoguanine-triphosphatase</fullName>
    </alternativeName>
    <alternativeName>
        <fullName evidence="15">Mutator protein MutT</fullName>
    </alternativeName>
    <alternativeName>
        <fullName evidence="14">dGTP pyrophosphohydrolase</fullName>
    </alternativeName>
</protein>